<sequence length="171" mass="17494">MDKAGKTVALETLKGVFGESGAVVVTHYTGLTVAEMTKLRGMLRKDGAQLKVVKNRLAKIALDGKGGDAAQALFQGPVAIAYSPDPVAAAKAADEFAKENDKLVIIGALMGEEVLDANGVESLAKLPSLDQLRGKLVGLLQAPATKVAGVVQAPAGQLARVVSAYGSKDAA</sequence>
<evidence type="ECO:0000313" key="10">
    <source>
        <dbReference type="Proteomes" id="UP000024547"/>
    </source>
</evidence>
<dbReference type="Gene3D" id="3.30.70.1730">
    <property type="match status" value="1"/>
</dbReference>
<dbReference type="STRING" id="1280948.HY36_04830"/>
<keyword evidence="4 6" id="KW-0687">Ribonucleoprotein</keyword>
<keyword evidence="10" id="KW-1185">Reference proteome</keyword>
<evidence type="ECO:0000256" key="2">
    <source>
        <dbReference type="ARBA" id="ARBA00008889"/>
    </source>
</evidence>
<dbReference type="Proteomes" id="UP000259173">
    <property type="component" value="Unassembled WGS sequence"/>
</dbReference>
<dbReference type="EMBL" id="DMBR01000328">
    <property type="protein sequence ID" value="HAE95043.1"/>
    <property type="molecule type" value="Genomic_DNA"/>
</dbReference>
<keyword evidence="6" id="KW-0699">rRNA-binding</keyword>
<evidence type="ECO:0000313" key="7">
    <source>
        <dbReference type="EMBL" id="HAE95043.1"/>
    </source>
</evidence>
<name>A0A059E2P6_9PROT</name>
<dbReference type="SUPFAM" id="SSF160369">
    <property type="entry name" value="Ribosomal protein L10-like"/>
    <property type="match status" value="1"/>
</dbReference>
<dbReference type="OrthoDB" id="9791972at2"/>
<dbReference type="InterPro" id="IPR001790">
    <property type="entry name" value="Ribosomal_uL10"/>
</dbReference>
<dbReference type="PANTHER" id="PTHR11560">
    <property type="entry name" value="39S RIBOSOMAL PROTEIN L10, MITOCHONDRIAL"/>
    <property type="match status" value="1"/>
</dbReference>
<dbReference type="PROSITE" id="PS01109">
    <property type="entry name" value="RIBOSOMAL_L10"/>
    <property type="match status" value="1"/>
</dbReference>
<comment type="subunit">
    <text evidence="6">Part of the ribosomal stalk of the 50S ribosomal subunit. The N-terminus interacts with L11 and the large rRNA to form the base of the stalk. The C-terminus forms an elongated spine to which L12 dimers bind in a sequential fashion forming a multimeric L10(L12)X complex.</text>
</comment>
<evidence type="ECO:0000313" key="11">
    <source>
        <dbReference type="Proteomes" id="UP000259173"/>
    </source>
</evidence>
<evidence type="ECO:0000256" key="6">
    <source>
        <dbReference type="HAMAP-Rule" id="MF_00362"/>
    </source>
</evidence>
<dbReference type="NCBIfam" id="NF000955">
    <property type="entry name" value="PRK00099.1-1"/>
    <property type="match status" value="1"/>
</dbReference>
<dbReference type="Proteomes" id="UP000024547">
    <property type="component" value="Unassembled WGS sequence"/>
</dbReference>
<dbReference type="AlphaFoldDB" id="A0A059E2P6"/>
<dbReference type="GO" id="GO:0015934">
    <property type="term" value="C:large ribosomal subunit"/>
    <property type="evidence" value="ECO:0007669"/>
    <property type="project" value="InterPro"/>
</dbReference>
<dbReference type="Proteomes" id="UP000263957">
    <property type="component" value="Unassembled WGS sequence"/>
</dbReference>
<reference evidence="9 10" key="1">
    <citation type="journal article" date="2014" name="Antonie Van Leeuwenhoek">
        <title>Hyphomonas beringensis sp. nov. and Hyphomonas chukchiensis sp. nov., isolated from surface seawater of the Bering Sea and Chukchi Sea.</title>
        <authorList>
            <person name="Li C."/>
            <person name="Lai Q."/>
            <person name="Li G."/>
            <person name="Dong C."/>
            <person name="Wang J."/>
            <person name="Liao Y."/>
            <person name="Shao Z."/>
        </authorList>
    </citation>
    <scope>NUCLEOTIDE SEQUENCE [LARGE SCALE GENOMIC DNA]</scope>
    <source>
        <strain evidence="9 10">22II1-22F38</strain>
    </source>
</reference>
<evidence type="ECO:0000256" key="5">
    <source>
        <dbReference type="ARBA" id="ARBA00035202"/>
    </source>
</evidence>
<reference evidence="11 12" key="2">
    <citation type="journal article" date="2018" name="Nat. Biotechnol.">
        <title>A standardized bacterial taxonomy based on genome phylogeny substantially revises the tree of life.</title>
        <authorList>
            <person name="Parks D.H."/>
            <person name="Chuvochina M."/>
            <person name="Waite D.W."/>
            <person name="Rinke C."/>
            <person name="Skarshewski A."/>
            <person name="Chaumeil P.A."/>
            <person name="Hugenholtz P."/>
        </authorList>
    </citation>
    <scope>NUCLEOTIDE SEQUENCE [LARGE SCALE GENOMIC DNA]</scope>
    <source>
        <strain evidence="8">UBA10378</strain>
        <strain evidence="7">UBA8557</strain>
    </source>
</reference>
<comment type="caution">
    <text evidence="9">The sequence shown here is derived from an EMBL/GenBank/DDBJ whole genome shotgun (WGS) entry which is preliminary data.</text>
</comment>
<dbReference type="PATRIC" id="fig|1280948.3.peg.1800"/>
<dbReference type="CDD" id="cd05797">
    <property type="entry name" value="Ribosomal_L10"/>
    <property type="match status" value="1"/>
</dbReference>
<comment type="function">
    <text evidence="1 6">Forms part of the ribosomal stalk, playing a central role in the interaction of the ribosome with GTP-bound translation factors.</text>
</comment>
<evidence type="ECO:0000313" key="12">
    <source>
        <dbReference type="Proteomes" id="UP000263957"/>
    </source>
</evidence>
<gene>
    <name evidence="6" type="primary">rplJ</name>
    <name evidence="7" type="ORF">DCG65_10805</name>
    <name evidence="8" type="ORF">DD728_11530</name>
    <name evidence="9" type="ORF">HY36_04830</name>
</gene>
<dbReference type="InterPro" id="IPR043141">
    <property type="entry name" value="Ribosomal_uL10-like_sf"/>
</dbReference>
<dbReference type="HAMAP" id="MF_00362">
    <property type="entry name" value="Ribosomal_uL10"/>
    <property type="match status" value="1"/>
</dbReference>
<evidence type="ECO:0000313" key="8">
    <source>
        <dbReference type="EMBL" id="HBQ49490.1"/>
    </source>
</evidence>
<comment type="similarity">
    <text evidence="2 6">Belongs to the universal ribosomal protein uL10 family.</text>
</comment>
<organism evidence="9 10">
    <name type="scientific">Hyphomonas atlantica</name>
    <dbReference type="NCBI Taxonomy" id="1280948"/>
    <lineage>
        <taxon>Bacteria</taxon>
        <taxon>Pseudomonadati</taxon>
        <taxon>Pseudomonadota</taxon>
        <taxon>Alphaproteobacteria</taxon>
        <taxon>Hyphomonadales</taxon>
        <taxon>Hyphomonadaceae</taxon>
        <taxon>Hyphomonas</taxon>
    </lineage>
</organism>
<protein>
    <recommendedName>
        <fullName evidence="5 6">Large ribosomal subunit protein uL10</fullName>
    </recommendedName>
</protein>
<dbReference type="Gene3D" id="6.10.250.290">
    <property type="match status" value="1"/>
</dbReference>
<evidence type="ECO:0000256" key="1">
    <source>
        <dbReference type="ARBA" id="ARBA00002633"/>
    </source>
</evidence>
<evidence type="ECO:0000256" key="4">
    <source>
        <dbReference type="ARBA" id="ARBA00023274"/>
    </source>
</evidence>
<evidence type="ECO:0000256" key="3">
    <source>
        <dbReference type="ARBA" id="ARBA00022980"/>
    </source>
</evidence>
<proteinExistence type="inferred from homology"/>
<dbReference type="GO" id="GO:0003735">
    <property type="term" value="F:structural constituent of ribosome"/>
    <property type="evidence" value="ECO:0007669"/>
    <property type="project" value="InterPro"/>
</dbReference>
<dbReference type="InterPro" id="IPR002363">
    <property type="entry name" value="Ribosomal_uL10_CS_bac"/>
</dbReference>
<dbReference type="eggNOG" id="COG0244">
    <property type="taxonomic scope" value="Bacteria"/>
</dbReference>
<dbReference type="Pfam" id="PF00466">
    <property type="entry name" value="Ribosomal_L10"/>
    <property type="match status" value="1"/>
</dbReference>
<accession>A0A059E2P6</accession>
<dbReference type="GeneID" id="92501717"/>
<evidence type="ECO:0000313" key="9">
    <source>
        <dbReference type="EMBL" id="KCZ61883.1"/>
    </source>
</evidence>
<dbReference type="RefSeq" id="WP_035551236.1">
    <property type="nucleotide sequence ID" value="NZ_AWFH01000012.1"/>
</dbReference>
<dbReference type="InterPro" id="IPR047865">
    <property type="entry name" value="Ribosomal_uL10_bac_type"/>
</dbReference>
<dbReference type="GO" id="GO:0070180">
    <property type="term" value="F:large ribosomal subunit rRNA binding"/>
    <property type="evidence" value="ECO:0007669"/>
    <property type="project" value="UniProtKB-UniRule"/>
</dbReference>
<keyword evidence="6" id="KW-0694">RNA-binding</keyword>
<dbReference type="EMBL" id="AWFH01000012">
    <property type="protein sequence ID" value="KCZ61883.1"/>
    <property type="molecule type" value="Genomic_DNA"/>
</dbReference>
<dbReference type="EMBL" id="DOGS01000230">
    <property type="protein sequence ID" value="HBQ49490.1"/>
    <property type="molecule type" value="Genomic_DNA"/>
</dbReference>
<dbReference type="InterPro" id="IPR022973">
    <property type="entry name" value="Ribosomal_uL10_bac"/>
</dbReference>
<dbReference type="GO" id="GO:0006412">
    <property type="term" value="P:translation"/>
    <property type="evidence" value="ECO:0007669"/>
    <property type="project" value="UniProtKB-UniRule"/>
</dbReference>
<keyword evidence="3 6" id="KW-0689">Ribosomal protein</keyword>